<feature type="repeat" description="ANK" evidence="3">
    <location>
        <begin position="673"/>
        <end position="705"/>
    </location>
</feature>
<feature type="compositionally biased region" description="Polar residues" evidence="4">
    <location>
        <begin position="555"/>
        <end position="571"/>
    </location>
</feature>
<reference evidence="5" key="1">
    <citation type="journal article" date="2020" name="Stud. Mycol.">
        <title>101 Dothideomycetes genomes: a test case for predicting lifestyles and emergence of pathogens.</title>
        <authorList>
            <person name="Haridas S."/>
            <person name="Albert R."/>
            <person name="Binder M."/>
            <person name="Bloem J."/>
            <person name="Labutti K."/>
            <person name="Salamov A."/>
            <person name="Andreopoulos B."/>
            <person name="Baker S."/>
            <person name="Barry K."/>
            <person name="Bills G."/>
            <person name="Bluhm B."/>
            <person name="Cannon C."/>
            <person name="Castanera R."/>
            <person name="Culley D."/>
            <person name="Daum C."/>
            <person name="Ezra D."/>
            <person name="Gonzalez J."/>
            <person name="Henrissat B."/>
            <person name="Kuo A."/>
            <person name="Liang C."/>
            <person name="Lipzen A."/>
            <person name="Lutzoni F."/>
            <person name="Magnuson J."/>
            <person name="Mondo S."/>
            <person name="Nolan M."/>
            <person name="Ohm R."/>
            <person name="Pangilinan J."/>
            <person name="Park H.-J."/>
            <person name="Ramirez L."/>
            <person name="Alfaro M."/>
            <person name="Sun H."/>
            <person name="Tritt A."/>
            <person name="Yoshinaga Y."/>
            <person name="Zwiers L.-H."/>
            <person name="Turgeon B."/>
            <person name="Goodwin S."/>
            <person name="Spatafora J."/>
            <person name="Crous P."/>
            <person name="Grigoriev I."/>
        </authorList>
    </citation>
    <scope>NUCLEOTIDE SEQUENCE</scope>
    <source>
        <strain evidence="5">CBS 122681</strain>
    </source>
</reference>
<evidence type="ECO:0000256" key="4">
    <source>
        <dbReference type="SAM" id="MobiDB-lite"/>
    </source>
</evidence>
<keyword evidence="6" id="KW-1185">Reference proteome</keyword>
<protein>
    <submittedName>
        <fullName evidence="5">Uncharacterized protein</fullName>
    </submittedName>
</protein>
<feature type="region of interest" description="Disordered" evidence="4">
    <location>
        <begin position="502"/>
        <end position="571"/>
    </location>
</feature>
<feature type="compositionally biased region" description="Basic and acidic residues" evidence="4">
    <location>
        <begin position="543"/>
        <end position="554"/>
    </location>
</feature>
<keyword evidence="2 3" id="KW-0040">ANK repeat</keyword>
<feature type="compositionally biased region" description="Polar residues" evidence="4">
    <location>
        <begin position="502"/>
        <end position="538"/>
    </location>
</feature>
<dbReference type="InterPro" id="IPR011990">
    <property type="entry name" value="TPR-like_helical_dom_sf"/>
</dbReference>
<dbReference type="InterPro" id="IPR036770">
    <property type="entry name" value="Ankyrin_rpt-contain_sf"/>
</dbReference>
<dbReference type="Pfam" id="PF12796">
    <property type="entry name" value="Ank_2"/>
    <property type="match status" value="1"/>
</dbReference>
<dbReference type="SUPFAM" id="SSF48403">
    <property type="entry name" value="Ankyrin repeat"/>
    <property type="match status" value="1"/>
</dbReference>
<dbReference type="PROSITE" id="PS50088">
    <property type="entry name" value="ANK_REPEAT"/>
    <property type="match status" value="2"/>
</dbReference>
<dbReference type="EMBL" id="MU004484">
    <property type="protein sequence ID" value="KAF2649635.1"/>
    <property type="molecule type" value="Genomic_DNA"/>
</dbReference>
<dbReference type="PANTHER" id="PTHR24198:SF165">
    <property type="entry name" value="ANKYRIN REPEAT-CONTAINING PROTEIN-RELATED"/>
    <property type="match status" value="1"/>
</dbReference>
<dbReference type="OrthoDB" id="194358at2759"/>
<evidence type="ECO:0000256" key="3">
    <source>
        <dbReference type="PROSITE-ProRule" id="PRU00023"/>
    </source>
</evidence>
<dbReference type="SMART" id="SM00248">
    <property type="entry name" value="ANK"/>
    <property type="match status" value="3"/>
</dbReference>
<evidence type="ECO:0000313" key="5">
    <source>
        <dbReference type="EMBL" id="KAF2649635.1"/>
    </source>
</evidence>
<evidence type="ECO:0000256" key="1">
    <source>
        <dbReference type="ARBA" id="ARBA00022737"/>
    </source>
</evidence>
<dbReference type="InterPro" id="IPR002110">
    <property type="entry name" value="Ankyrin_rpt"/>
</dbReference>
<dbReference type="PROSITE" id="PS50297">
    <property type="entry name" value="ANK_REP_REGION"/>
    <property type="match status" value="1"/>
</dbReference>
<name>A0A6A6SP63_9PLEO</name>
<dbReference type="SUPFAM" id="SSF48452">
    <property type="entry name" value="TPR-like"/>
    <property type="match status" value="1"/>
</dbReference>
<keyword evidence="1" id="KW-0677">Repeat</keyword>
<accession>A0A6A6SP63</accession>
<dbReference type="Proteomes" id="UP000799324">
    <property type="component" value="Unassembled WGS sequence"/>
</dbReference>
<sequence>MEDTSLKAARTTSAVLMLSKRAWKLAVSFSRLSQDEKSFNQPVRLLTEDVKSLVIEADLIYAELDAPAIQNKELQAPRYNLDDWIWECLDTQMEEIGHTMHHLQFCIDDTKNEANELSSQAQRPRNIEGNEIFLTEMGSKVRMHAVNLKLTLLLIDIIRKYIEPDRVDEQLPRQLRALQDCMEKLRSTTAVDLTTQPARSELLLMQHGSEVIAKATNLQRNHLSGRSLTEDPNFANINVRVAEWLRSLDAIRNDNREQEQNTGASSLPHEYEDDLNMDLAIAALESGMRTFEASNWVEASTLLQEAVRILQLLSTRQRAFCDLFDLHYRLAVCAYHTKEPMDAEVALLSFVQQPANSDERCICTLAATHFLSQIYFCSGRFELARIECEKALQGRRRLLGKQSDSSLKSTALMAHIYAALKNRPRAMLYLNMIPEAHRDPVLRGVEDSLGSAVEHLEFSSLLTQPLSDGKIEVQAEEVTTTGHSDAVRGLAIDDLSCRSSSVTFRTPTPSVRQSLPATSSDQASLQDFGSGTATSVSPQEVPPDWRDMEKDTSGRNHNNFQAPSMFPSPNLNKTLASTLNLSGRSLSQKDVLDRIGCQPRDRIEEAVCSGDHVALVSLLHRKTDFWRSKLRKRVRPERLTALHFAALFGELDMARRLLEANFDVNVVPYGYTTDLSPLKMAVGARQVDMVDFLLVRGAKPANQDSWSTIAGLVMNRSWLMKTLSKADRDLVSWRMLQIFEILLKAGWNVNEPFEASGMTVLHQAVTFYTGYSYMWDLNLRKTITEFLSSHRADHSQRNAEGKTPYDLAQACGHQDVVAIFDRDSKGTAGNQESAGPIELST</sequence>
<feature type="repeat" description="ANK" evidence="3">
    <location>
        <begin position="637"/>
        <end position="669"/>
    </location>
</feature>
<dbReference type="Gene3D" id="1.25.40.20">
    <property type="entry name" value="Ankyrin repeat-containing domain"/>
    <property type="match status" value="2"/>
</dbReference>
<dbReference type="Gene3D" id="1.25.40.10">
    <property type="entry name" value="Tetratricopeptide repeat domain"/>
    <property type="match status" value="1"/>
</dbReference>
<evidence type="ECO:0000313" key="6">
    <source>
        <dbReference type="Proteomes" id="UP000799324"/>
    </source>
</evidence>
<evidence type="ECO:0000256" key="2">
    <source>
        <dbReference type="ARBA" id="ARBA00023043"/>
    </source>
</evidence>
<dbReference type="AlphaFoldDB" id="A0A6A6SP63"/>
<dbReference type="PANTHER" id="PTHR24198">
    <property type="entry name" value="ANKYRIN REPEAT AND PROTEIN KINASE DOMAIN-CONTAINING PROTEIN"/>
    <property type="match status" value="1"/>
</dbReference>
<proteinExistence type="predicted"/>
<organism evidence="5 6">
    <name type="scientific">Lophiostoma macrostomum CBS 122681</name>
    <dbReference type="NCBI Taxonomy" id="1314788"/>
    <lineage>
        <taxon>Eukaryota</taxon>
        <taxon>Fungi</taxon>
        <taxon>Dikarya</taxon>
        <taxon>Ascomycota</taxon>
        <taxon>Pezizomycotina</taxon>
        <taxon>Dothideomycetes</taxon>
        <taxon>Pleosporomycetidae</taxon>
        <taxon>Pleosporales</taxon>
        <taxon>Lophiostomataceae</taxon>
        <taxon>Lophiostoma</taxon>
    </lineage>
</organism>
<gene>
    <name evidence="5" type="ORF">K491DRAFT_610373</name>
</gene>